<proteinExistence type="predicted"/>
<keyword evidence="2" id="KW-1185">Reference proteome</keyword>
<evidence type="ECO:0000313" key="2">
    <source>
        <dbReference type="Proteomes" id="UP000799770"/>
    </source>
</evidence>
<accession>A0A6A5ZB16</accession>
<dbReference type="EMBL" id="ML977321">
    <property type="protein sequence ID" value="KAF2116426.1"/>
    <property type="molecule type" value="Genomic_DNA"/>
</dbReference>
<reference evidence="1" key="1">
    <citation type="journal article" date="2020" name="Stud. Mycol.">
        <title>101 Dothideomycetes genomes: a test case for predicting lifestyles and emergence of pathogens.</title>
        <authorList>
            <person name="Haridas S."/>
            <person name="Albert R."/>
            <person name="Binder M."/>
            <person name="Bloem J."/>
            <person name="Labutti K."/>
            <person name="Salamov A."/>
            <person name="Andreopoulos B."/>
            <person name="Baker S."/>
            <person name="Barry K."/>
            <person name="Bills G."/>
            <person name="Bluhm B."/>
            <person name="Cannon C."/>
            <person name="Castanera R."/>
            <person name="Culley D."/>
            <person name="Daum C."/>
            <person name="Ezra D."/>
            <person name="Gonzalez J."/>
            <person name="Henrissat B."/>
            <person name="Kuo A."/>
            <person name="Liang C."/>
            <person name="Lipzen A."/>
            <person name="Lutzoni F."/>
            <person name="Magnuson J."/>
            <person name="Mondo S."/>
            <person name="Nolan M."/>
            <person name="Ohm R."/>
            <person name="Pangilinan J."/>
            <person name="Park H.-J."/>
            <person name="Ramirez L."/>
            <person name="Alfaro M."/>
            <person name="Sun H."/>
            <person name="Tritt A."/>
            <person name="Yoshinaga Y."/>
            <person name="Zwiers L.-H."/>
            <person name="Turgeon B."/>
            <person name="Goodwin S."/>
            <person name="Spatafora J."/>
            <person name="Crous P."/>
            <person name="Grigoriev I."/>
        </authorList>
    </citation>
    <scope>NUCLEOTIDE SEQUENCE</scope>
    <source>
        <strain evidence="1">CBS 627.86</strain>
    </source>
</reference>
<name>A0A6A5ZB16_9PLEO</name>
<dbReference type="Proteomes" id="UP000799770">
    <property type="component" value="Unassembled WGS sequence"/>
</dbReference>
<dbReference type="AlphaFoldDB" id="A0A6A5ZB16"/>
<protein>
    <submittedName>
        <fullName evidence="1">Uncharacterized protein</fullName>
    </submittedName>
</protein>
<organism evidence="1 2">
    <name type="scientific">Lophiotrema nucula</name>
    <dbReference type="NCBI Taxonomy" id="690887"/>
    <lineage>
        <taxon>Eukaryota</taxon>
        <taxon>Fungi</taxon>
        <taxon>Dikarya</taxon>
        <taxon>Ascomycota</taxon>
        <taxon>Pezizomycotina</taxon>
        <taxon>Dothideomycetes</taxon>
        <taxon>Pleosporomycetidae</taxon>
        <taxon>Pleosporales</taxon>
        <taxon>Lophiotremataceae</taxon>
        <taxon>Lophiotrema</taxon>
    </lineage>
</organism>
<evidence type="ECO:0000313" key="1">
    <source>
        <dbReference type="EMBL" id="KAF2116426.1"/>
    </source>
</evidence>
<gene>
    <name evidence="1" type="ORF">BDV96DRAFT_52338</name>
</gene>
<sequence length="168" mass="18925">MLQLAATSRNADVLHSVISGDFPSFSSSAENGQSQSSDAALPPWGFLTVGMACRLVHVVLINRRGHRSHCSGPAYRTSVDLHRQRVCVACSYLYSTSQFEAQIYYHSNFNSFVAMGLGEKPAQIEKLGDEAQVRMSPRGPQDEYPFEIQKETRILEDPEWIRKQKKYL</sequence>